<reference evidence="2" key="1">
    <citation type="submission" date="2017-11" db="EMBL/GenBank/DDBJ databases">
        <title>Complete Genome Sequence of Kyrpidia sp. Strain EA-1, a thermophilic, hydrogen-oxidizing Bacterium, isolated from the Azores.</title>
        <authorList>
            <person name="Reiner J.E."/>
            <person name="Lapp C.J."/>
            <person name="Bunk B."/>
            <person name="Gescher J."/>
        </authorList>
    </citation>
    <scope>NUCLEOTIDE SEQUENCE [LARGE SCALE GENOMIC DNA]</scope>
    <source>
        <strain evidence="2">EA-1</strain>
    </source>
</reference>
<proteinExistence type="predicted"/>
<accession>A0A2K8N605</accession>
<dbReference type="PANTHER" id="PTHR34472">
    <property type="entry name" value="SULFUR CARRIER PROTEIN THIS"/>
    <property type="match status" value="1"/>
</dbReference>
<dbReference type="RefSeq" id="WP_100667578.1">
    <property type="nucleotide sequence ID" value="NZ_CP024955.1"/>
</dbReference>
<dbReference type="InterPro" id="IPR012675">
    <property type="entry name" value="Beta-grasp_dom_sf"/>
</dbReference>
<evidence type="ECO:0000313" key="2">
    <source>
        <dbReference type="Proteomes" id="UP000231932"/>
    </source>
</evidence>
<dbReference type="Pfam" id="PF02597">
    <property type="entry name" value="ThiS"/>
    <property type="match status" value="1"/>
</dbReference>
<dbReference type="PANTHER" id="PTHR34472:SF1">
    <property type="entry name" value="SULFUR CARRIER PROTEIN THIS"/>
    <property type="match status" value="1"/>
</dbReference>
<dbReference type="InterPro" id="IPR016155">
    <property type="entry name" value="Mopterin_synth/thiamin_S_b"/>
</dbReference>
<organism evidence="1 2">
    <name type="scientific">Kyrpidia spormannii</name>
    <dbReference type="NCBI Taxonomy" id="2055160"/>
    <lineage>
        <taxon>Bacteria</taxon>
        <taxon>Bacillati</taxon>
        <taxon>Bacillota</taxon>
        <taxon>Bacilli</taxon>
        <taxon>Bacillales</taxon>
        <taxon>Alicyclobacillaceae</taxon>
        <taxon>Kyrpidia</taxon>
    </lineage>
</organism>
<name>A0A2K8N605_9BACL</name>
<dbReference type="InterPro" id="IPR003749">
    <property type="entry name" value="ThiS/MoaD-like"/>
</dbReference>
<dbReference type="OrthoDB" id="9798559at2"/>
<keyword evidence="2" id="KW-1185">Reference proteome</keyword>
<dbReference type="KEGG" id="kyr:CVV65_07375"/>
<gene>
    <name evidence="1" type="primary">thiS</name>
    <name evidence="1" type="ORF">CVV65_07375</name>
</gene>
<dbReference type="NCBIfam" id="TIGR01683">
    <property type="entry name" value="thiS"/>
    <property type="match status" value="1"/>
</dbReference>
<dbReference type="Proteomes" id="UP000231932">
    <property type="component" value="Chromosome"/>
</dbReference>
<sequence>MRLHVNGQWKEIPEVRTVADVLHHFHLVDRMVVVELNREIILREQYDIQAVRDGDHMEIVHFVGGG</sequence>
<dbReference type="EMBL" id="CP024955">
    <property type="protein sequence ID" value="ATY84768.1"/>
    <property type="molecule type" value="Genomic_DNA"/>
</dbReference>
<dbReference type="SUPFAM" id="SSF54285">
    <property type="entry name" value="MoaD/ThiS"/>
    <property type="match status" value="1"/>
</dbReference>
<dbReference type="InterPro" id="IPR010035">
    <property type="entry name" value="Thi_S"/>
</dbReference>
<dbReference type="CDD" id="cd00565">
    <property type="entry name" value="Ubl_ThiS"/>
    <property type="match status" value="1"/>
</dbReference>
<dbReference type="AlphaFoldDB" id="A0A2K8N605"/>
<dbReference type="Gene3D" id="3.10.20.30">
    <property type="match status" value="1"/>
</dbReference>
<evidence type="ECO:0000313" key="1">
    <source>
        <dbReference type="EMBL" id="ATY84768.1"/>
    </source>
</evidence>
<protein>
    <submittedName>
        <fullName evidence="1">Thiamine biosynthesis protein ThiS</fullName>
    </submittedName>
</protein>